<dbReference type="RefSeq" id="WP_143423092.1">
    <property type="nucleotide sequence ID" value="NZ_FNGO01000036.1"/>
</dbReference>
<dbReference type="STRING" id="321763.SAMN04488692_1364"/>
<name>A0A1G9T9A8_9FIRM</name>
<dbReference type="Pfam" id="PF03351">
    <property type="entry name" value="DOMON"/>
    <property type="match status" value="1"/>
</dbReference>
<dbReference type="InterPro" id="IPR005018">
    <property type="entry name" value="DOMON_domain"/>
</dbReference>
<evidence type="ECO:0000313" key="4">
    <source>
        <dbReference type="Proteomes" id="UP000199476"/>
    </source>
</evidence>
<dbReference type="EMBL" id="FNGO01000036">
    <property type="protein sequence ID" value="SDM44349.1"/>
    <property type="molecule type" value="Genomic_DNA"/>
</dbReference>
<evidence type="ECO:0000313" key="3">
    <source>
        <dbReference type="EMBL" id="SDM44349.1"/>
    </source>
</evidence>
<dbReference type="PROSITE" id="PS51257">
    <property type="entry name" value="PROKAR_LIPOPROTEIN"/>
    <property type="match status" value="1"/>
</dbReference>
<dbReference type="InterPro" id="IPR045266">
    <property type="entry name" value="DOH_DOMON"/>
</dbReference>
<gene>
    <name evidence="3" type="ORF">SAMN04488692_1364</name>
</gene>
<keyword evidence="4" id="KW-1185">Reference proteome</keyword>
<protein>
    <submittedName>
        <fullName evidence="3">DOMON domain-containing protein</fullName>
    </submittedName>
</protein>
<keyword evidence="1" id="KW-0732">Signal</keyword>
<evidence type="ECO:0000256" key="1">
    <source>
        <dbReference type="SAM" id="SignalP"/>
    </source>
</evidence>
<reference evidence="3 4" key="1">
    <citation type="submission" date="2016-10" db="EMBL/GenBank/DDBJ databases">
        <authorList>
            <person name="de Groot N.N."/>
        </authorList>
    </citation>
    <scope>NUCLEOTIDE SEQUENCE [LARGE SCALE GENOMIC DNA]</scope>
    <source>
        <strain evidence="3 4">SLAS-1</strain>
    </source>
</reference>
<organism evidence="3 4">
    <name type="scientific">Halarsenatibacter silvermanii</name>
    <dbReference type="NCBI Taxonomy" id="321763"/>
    <lineage>
        <taxon>Bacteria</taxon>
        <taxon>Bacillati</taxon>
        <taxon>Bacillota</taxon>
        <taxon>Clostridia</taxon>
        <taxon>Halanaerobiales</taxon>
        <taxon>Halarsenatibacteraceae</taxon>
        <taxon>Halarsenatibacter</taxon>
    </lineage>
</organism>
<evidence type="ECO:0000259" key="2">
    <source>
        <dbReference type="PROSITE" id="PS50836"/>
    </source>
</evidence>
<dbReference type="PROSITE" id="PS50836">
    <property type="entry name" value="DOMON"/>
    <property type="match status" value="1"/>
</dbReference>
<sequence length="199" mass="22683">MKTTFGKTAMVLAILLMAAVIVTGCNDGSNNNEEADPAEEPEEIARESLMREDLVYENNYLSEIDMEVFWQFNEENETLNMRLESPSAGWIAIGFEPSTRMEDAQIIIGGFAENEDPAVEEHIGTAPTSHEQIETAYIEEYSGERQEEHTIIEFVVPLDEDSRYDLTAGEEYEIILAYHDESDNFLQRHSQRTSTEIEF</sequence>
<dbReference type="Proteomes" id="UP000199476">
    <property type="component" value="Unassembled WGS sequence"/>
</dbReference>
<proteinExistence type="predicted"/>
<feature type="chain" id="PRO_5038500158" evidence="1">
    <location>
        <begin position="19"/>
        <end position="199"/>
    </location>
</feature>
<accession>A0A1G9T9A8</accession>
<feature type="signal peptide" evidence="1">
    <location>
        <begin position="1"/>
        <end position="18"/>
    </location>
</feature>
<dbReference type="CDD" id="cd09631">
    <property type="entry name" value="DOMON_DOH"/>
    <property type="match status" value="1"/>
</dbReference>
<dbReference type="AlphaFoldDB" id="A0A1G9T9A8"/>
<feature type="domain" description="DOMON" evidence="2">
    <location>
        <begin position="64"/>
        <end position="179"/>
    </location>
</feature>
<dbReference type="OrthoDB" id="5431229at2"/>